<accession>A0A9N7Z7A2</accession>
<keyword evidence="2" id="KW-1185">Reference proteome</keyword>
<reference evidence="1" key="1">
    <citation type="submission" date="2020-03" db="EMBL/GenBank/DDBJ databases">
        <authorList>
            <person name="Weist P."/>
        </authorList>
    </citation>
    <scope>NUCLEOTIDE SEQUENCE</scope>
</reference>
<name>A0A9N7Z7A2_PLEPL</name>
<dbReference type="AlphaFoldDB" id="A0A9N7Z7A2"/>
<dbReference type="Proteomes" id="UP001153269">
    <property type="component" value="Unassembled WGS sequence"/>
</dbReference>
<organism evidence="1 2">
    <name type="scientific">Pleuronectes platessa</name>
    <name type="common">European plaice</name>
    <dbReference type="NCBI Taxonomy" id="8262"/>
    <lineage>
        <taxon>Eukaryota</taxon>
        <taxon>Metazoa</taxon>
        <taxon>Chordata</taxon>
        <taxon>Craniata</taxon>
        <taxon>Vertebrata</taxon>
        <taxon>Euteleostomi</taxon>
        <taxon>Actinopterygii</taxon>
        <taxon>Neopterygii</taxon>
        <taxon>Teleostei</taxon>
        <taxon>Neoteleostei</taxon>
        <taxon>Acanthomorphata</taxon>
        <taxon>Carangaria</taxon>
        <taxon>Pleuronectiformes</taxon>
        <taxon>Pleuronectoidei</taxon>
        <taxon>Pleuronectidae</taxon>
        <taxon>Pleuronectes</taxon>
    </lineage>
</organism>
<evidence type="ECO:0000313" key="1">
    <source>
        <dbReference type="EMBL" id="CAB1453870.1"/>
    </source>
</evidence>
<comment type="caution">
    <text evidence="1">The sequence shown here is derived from an EMBL/GenBank/DDBJ whole genome shotgun (WGS) entry which is preliminary data.</text>
</comment>
<protein>
    <submittedName>
        <fullName evidence="1">Uncharacterized protein</fullName>
    </submittedName>
</protein>
<sequence>MAVAHVVKSTRPAPFVMLMTVLPRRQMTLRTPPSPPLPSASSCVPAKTRSMFCEMSLPFLSLAARAGAAAAALCLSVPRQKASPHPLTHGRGGYLPLPNVVR</sequence>
<dbReference type="EMBL" id="CADEAL010004190">
    <property type="protein sequence ID" value="CAB1453870.1"/>
    <property type="molecule type" value="Genomic_DNA"/>
</dbReference>
<gene>
    <name evidence="1" type="ORF">PLEPLA_LOCUS41630</name>
</gene>
<evidence type="ECO:0000313" key="2">
    <source>
        <dbReference type="Proteomes" id="UP001153269"/>
    </source>
</evidence>
<proteinExistence type="predicted"/>